<gene>
    <name evidence="1" type="ORF">MYCIT1_LOCUS7573</name>
</gene>
<dbReference type="AlphaFoldDB" id="A0AAD2GZT1"/>
<protein>
    <submittedName>
        <fullName evidence="1">Uncharacterized protein</fullName>
    </submittedName>
</protein>
<name>A0AAD2GZT1_9AGAR</name>
<proteinExistence type="predicted"/>
<dbReference type="Proteomes" id="UP001295794">
    <property type="component" value="Unassembled WGS sequence"/>
</dbReference>
<reference evidence="1" key="1">
    <citation type="submission" date="2023-11" db="EMBL/GenBank/DDBJ databases">
        <authorList>
            <person name="De Vega J J."/>
            <person name="De Vega J J."/>
        </authorList>
    </citation>
    <scope>NUCLEOTIDE SEQUENCE</scope>
</reference>
<evidence type="ECO:0000313" key="2">
    <source>
        <dbReference type="Proteomes" id="UP001295794"/>
    </source>
</evidence>
<accession>A0AAD2GZT1</accession>
<feature type="non-terminal residue" evidence="1">
    <location>
        <position position="76"/>
    </location>
</feature>
<organism evidence="1 2">
    <name type="scientific">Mycena citricolor</name>
    <dbReference type="NCBI Taxonomy" id="2018698"/>
    <lineage>
        <taxon>Eukaryota</taxon>
        <taxon>Fungi</taxon>
        <taxon>Dikarya</taxon>
        <taxon>Basidiomycota</taxon>
        <taxon>Agaricomycotina</taxon>
        <taxon>Agaricomycetes</taxon>
        <taxon>Agaricomycetidae</taxon>
        <taxon>Agaricales</taxon>
        <taxon>Marasmiineae</taxon>
        <taxon>Mycenaceae</taxon>
        <taxon>Mycena</taxon>
    </lineage>
</organism>
<comment type="caution">
    <text evidence="1">The sequence shown here is derived from an EMBL/GenBank/DDBJ whole genome shotgun (WGS) entry which is preliminary data.</text>
</comment>
<evidence type="ECO:0000313" key="1">
    <source>
        <dbReference type="EMBL" id="CAK5266070.1"/>
    </source>
</evidence>
<dbReference type="EMBL" id="CAVNYO010000106">
    <property type="protein sequence ID" value="CAK5266070.1"/>
    <property type="molecule type" value="Genomic_DNA"/>
</dbReference>
<keyword evidence="2" id="KW-1185">Reference proteome</keyword>
<sequence>MACSTRRDIDEALRSRVVIQPCCCTQIQQHHSLAGGYKSFWATHSNSNISTRSSSAARHAWRPHHHLHFHLHPSLA</sequence>